<dbReference type="InterPro" id="IPR056372">
    <property type="entry name" value="TPR_DOCK"/>
</dbReference>
<feature type="non-terminal residue" evidence="2">
    <location>
        <position position="256"/>
    </location>
</feature>
<dbReference type="EMBL" id="JAHRIM010093590">
    <property type="protein sequence ID" value="MEQ2278032.1"/>
    <property type="molecule type" value="Genomic_DNA"/>
</dbReference>
<evidence type="ECO:0000313" key="2">
    <source>
        <dbReference type="EMBL" id="MEQ2278032.1"/>
    </source>
</evidence>
<gene>
    <name evidence="2" type="primary">DOCK5_3</name>
    <name evidence="2" type="ORF">XENORESO_011365</name>
</gene>
<comment type="caution">
    <text evidence="2">The sequence shown here is derived from an EMBL/GenBank/DDBJ whole genome shotgun (WGS) entry which is preliminary data.</text>
</comment>
<dbReference type="PANTHER" id="PTHR45653:SF3">
    <property type="entry name" value="DEDICATOR OF CYTOKINESIS PROTEIN 5"/>
    <property type="match status" value="1"/>
</dbReference>
<reference evidence="2 3" key="1">
    <citation type="submission" date="2021-06" db="EMBL/GenBank/DDBJ databases">
        <authorList>
            <person name="Palmer J.M."/>
        </authorList>
    </citation>
    <scope>NUCLEOTIDE SEQUENCE [LARGE SCALE GENOMIC DNA]</scope>
    <source>
        <strain evidence="2 3">XR_2019</strain>
        <tissue evidence="2">Muscle</tissue>
    </source>
</reference>
<dbReference type="SUPFAM" id="SSF48371">
    <property type="entry name" value="ARM repeat"/>
    <property type="match status" value="1"/>
</dbReference>
<evidence type="ECO:0000259" key="1">
    <source>
        <dbReference type="Pfam" id="PF23554"/>
    </source>
</evidence>
<proteinExistence type="predicted"/>
<evidence type="ECO:0000313" key="3">
    <source>
        <dbReference type="Proteomes" id="UP001444071"/>
    </source>
</evidence>
<dbReference type="InterPro" id="IPR026791">
    <property type="entry name" value="DOCK"/>
</dbReference>
<dbReference type="Proteomes" id="UP001444071">
    <property type="component" value="Unassembled WGS sequence"/>
</dbReference>
<protein>
    <submittedName>
        <fullName evidence="2">Dedicator of cytokinesis protein 5</fullName>
    </submittedName>
</protein>
<keyword evidence="3" id="KW-1185">Reference proteome</keyword>
<accession>A0ABV0XB41</accession>
<dbReference type="PANTHER" id="PTHR45653">
    <property type="entry name" value="DEDICATOR OF CYTOKINESIS"/>
    <property type="match status" value="1"/>
</dbReference>
<sequence>MLYPQFLQDTLDALFNIMMETSEKDTYDTLVFDALVFIITLIGDIKFQHFNPVLETYISKHFSATLAYMKLTKVLNYYVGHAEEPTLSERLYAALKTLKYLFRFIVQSRVLSFRFPGNSEDPDAFFNSIRMLFLSFNTLMDRPLDEGVKIKGAILKYLPSIINDIQTVFDPVELSVLLAKFIESIPDLQFVRQKLGCMCKIVESDLFTQPDCRDVLLPLVNDQLSGQLDDHSSKPDYEACIQLLSTVLDTLDRKDV</sequence>
<dbReference type="Pfam" id="PF23554">
    <property type="entry name" value="TPR_DOCK"/>
    <property type="match status" value="1"/>
</dbReference>
<feature type="domain" description="Dedicator of cytokinesis TPR repeats region" evidence="1">
    <location>
        <begin position="5"/>
        <end position="256"/>
    </location>
</feature>
<organism evidence="2 3">
    <name type="scientific">Xenotaenia resolanae</name>
    <dbReference type="NCBI Taxonomy" id="208358"/>
    <lineage>
        <taxon>Eukaryota</taxon>
        <taxon>Metazoa</taxon>
        <taxon>Chordata</taxon>
        <taxon>Craniata</taxon>
        <taxon>Vertebrata</taxon>
        <taxon>Euteleostomi</taxon>
        <taxon>Actinopterygii</taxon>
        <taxon>Neopterygii</taxon>
        <taxon>Teleostei</taxon>
        <taxon>Neoteleostei</taxon>
        <taxon>Acanthomorphata</taxon>
        <taxon>Ovalentaria</taxon>
        <taxon>Atherinomorphae</taxon>
        <taxon>Cyprinodontiformes</taxon>
        <taxon>Goodeidae</taxon>
        <taxon>Xenotaenia</taxon>
    </lineage>
</organism>
<name>A0ABV0XB41_9TELE</name>
<dbReference type="InterPro" id="IPR016024">
    <property type="entry name" value="ARM-type_fold"/>
</dbReference>